<feature type="compositionally biased region" description="Polar residues" evidence="1">
    <location>
        <begin position="232"/>
        <end position="244"/>
    </location>
</feature>
<sequence>MPTSKGDAVSATEAEAHRQGASRASLGGAPPQGPLSPSGGPPGITPTFVELVRLLPGPLTGQRALELYVHSKMTDLGFLPCEDDTALAGTTSTKPGSLVMLPDGHIARVMYAPTGEDRGDGWSCTFTRPEWRVFALDQGQQQLVAGKRIRLSLGRVGGRAVLRADLNANSNTAVLLELPHDLAVADAATAVGRNSASTRDPLLEFDVEKLKSLESLLHERLAPLPHWGPLATSAQGTPSASGVSISRGGGPGSLVPSRAPPSAYTGGLPSVGSDDIRPSLDPRGMDGSTGVPWGSGGGGGSLVGPGHPIFGLEGDASRGGGPLPPGARYDPMGPLGTEPSPDHTPLLPYEGPGGPGPRGHPFGGAPLGPYGRGPPTNPFGGSGAGGGGFFM</sequence>
<dbReference type="InParanoid" id="A0A1D3D0F0"/>
<dbReference type="AlphaFoldDB" id="A0A1D3D0F0"/>
<evidence type="ECO:0000313" key="3">
    <source>
        <dbReference type="Proteomes" id="UP000095192"/>
    </source>
</evidence>
<dbReference type="VEuPathDB" id="ToxoDB:cyc_00305"/>
<comment type="caution">
    <text evidence="2">The sequence shown here is derived from an EMBL/GenBank/DDBJ whole genome shotgun (WGS) entry which is preliminary data.</text>
</comment>
<name>A0A1D3D0F0_9EIME</name>
<dbReference type="EMBL" id="JROU02001281">
    <property type="protein sequence ID" value="OEH76930.1"/>
    <property type="molecule type" value="Genomic_DNA"/>
</dbReference>
<proteinExistence type="predicted"/>
<evidence type="ECO:0000313" key="2">
    <source>
        <dbReference type="EMBL" id="OEH76930.1"/>
    </source>
</evidence>
<feature type="compositionally biased region" description="Gly residues" evidence="1">
    <location>
        <begin position="351"/>
        <end position="366"/>
    </location>
</feature>
<feature type="compositionally biased region" description="Gly residues" evidence="1">
    <location>
        <begin position="293"/>
        <end position="303"/>
    </location>
</feature>
<gene>
    <name evidence="2" type="ORF">cyc_00305</name>
</gene>
<evidence type="ECO:0000256" key="1">
    <source>
        <dbReference type="SAM" id="MobiDB-lite"/>
    </source>
</evidence>
<dbReference type="Proteomes" id="UP000095192">
    <property type="component" value="Unassembled WGS sequence"/>
</dbReference>
<dbReference type="VEuPathDB" id="ToxoDB:LOC34617502"/>
<keyword evidence="3" id="KW-1185">Reference proteome</keyword>
<feature type="compositionally biased region" description="Basic and acidic residues" evidence="1">
    <location>
        <begin position="274"/>
        <end position="284"/>
    </location>
</feature>
<protein>
    <submittedName>
        <fullName evidence="2">TCP-1 CPN60 family protein</fullName>
    </submittedName>
</protein>
<accession>A0A1D3D0F0</accession>
<feature type="region of interest" description="Disordered" evidence="1">
    <location>
        <begin position="228"/>
        <end position="391"/>
    </location>
</feature>
<organism evidence="2 3">
    <name type="scientific">Cyclospora cayetanensis</name>
    <dbReference type="NCBI Taxonomy" id="88456"/>
    <lineage>
        <taxon>Eukaryota</taxon>
        <taxon>Sar</taxon>
        <taxon>Alveolata</taxon>
        <taxon>Apicomplexa</taxon>
        <taxon>Conoidasida</taxon>
        <taxon>Coccidia</taxon>
        <taxon>Eucoccidiorida</taxon>
        <taxon>Eimeriorina</taxon>
        <taxon>Eimeriidae</taxon>
        <taxon>Cyclospora</taxon>
    </lineage>
</organism>
<feature type="compositionally biased region" description="Gly residues" evidence="1">
    <location>
        <begin position="380"/>
        <end position="391"/>
    </location>
</feature>
<feature type="region of interest" description="Disordered" evidence="1">
    <location>
        <begin position="1"/>
        <end position="43"/>
    </location>
</feature>
<feature type="compositionally biased region" description="Pro residues" evidence="1">
    <location>
        <begin position="31"/>
        <end position="43"/>
    </location>
</feature>
<reference evidence="2 3" key="1">
    <citation type="journal article" date="2016" name="BMC Genomics">
        <title>Comparative genomics reveals Cyclospora cayetanensis possesses coccidia-like metabolism and invasion components but unique surface antigens.</title>
        <authorList>
            <person name="Liu S."/>
            <person name="Wang L."/>
            <person name="Zheng H."/>
            <person name="Xu Z."/>
            <person name="Roellig D.M."/>
            <person name="Li N."/>
            <person name="Frace M.A."/>
            <person name="Tang K."/>
            <person name="Arrowood M.J."/>
            <person name="Moss D.M."/>
            <person name="Zhang L."/>
            <person name="Feng Y."/>
            <person name="Xiao L."/>
        </authorList>
    </citation>
    <scope>NUCLEOTIDE SEQUENCE [LARGE SCALE GENOMIC DNA]</scope>
    <source>
        <strain evidence="2 3">CHN_HEN01</strain>
    </source>
</reference>